<protein>
    <recommendedName>
        <fullName evidence="3">Type III secretion protein</fullName>
    </recommendedName>
</protein>
<proteinExistence type="predicted"/>
<organism evidence="1 2">
    <name type="scientific">Caballeronia mineralivorans PML1(12)</name>
    <dbReference type="NCBI Taxonomy" id="908627"/>
    <lineage>
        <taxon>Bacteria</taxon>
        <taxon>Pseudomonadati</taxon>
        <taxon>Pseudomonadota</taxon>
        <taxon>Betaproteobacteria</taxon>
        <taxon>Burkholderiales</taxon>
        <taxon>Burkholderiaceae</taxon>
        <taxon>Caballeronia</taxon>
    </lineage>
</organism>
<dbReference type="InterPro" id="IPR025292">
    <property type="entry name" value="T3SS_LEE_assoc"/>
</dbReference>
<evidence type="ECO:0000313" key="1">
    <source>
        <dbReference type="EMBL" id="KLU21532.1"/>
    </source>
</evidence>
<keyword evidence="2" id="KW-1185">Reference proteome</keyword>
<evidence type="ECO:0008006" key="3">
    <source>
        <dbReference type="Google" id="ProtNLM"/>
    </source>
</evidence>
<dbReference type="AlphaFoldDB" id="A0A0J1CLC8"/>
<reference evidence="1 2" key="1">
    <citation type="journal article" date="2015" name="Genome Announc.">
        <title>Draft Genome Sequence of Burkholderia sp. Strain PML1(12), an Ectomycorrhizosphere-Inhabiting Bacterium with Effective Mineral-Weathering Ability.</title>
        <authorList>
            <person name="Uroz S."/>
            <person name="Oger P."/>
        </authorList>
    </citation>
    <scope>NUCLEOTIDE SEQUENCE [LARGE SCALE GENOMIC DNA]</scope>
    <source>
        <strain evidence="2">PML1(12)</strain>
    </source>
</reference>
<dbReference type="PATRIC" id="fig|908627.4.peg.7952"/>
<accession>A0A0J1CLC8</accession>
<dbReference type="Pfam" id="PF13327">
    <property type="entry name" value="T3SS_LEE_assoc"/>
    <property type="match status" value="1"/>
</dbReference>
<gene>
    <name evidence="1" type="ORF">EOS_35550</name>
</gene>
<dbReference type="EMBL" id="AEJF01000214">
    <property type="protein sequence ID" value="KLU21532.1"/>
    <property type="molecule type" value="Genomic_DNA"/>
</dbReference>
<name>A0A0J1CLC8_9BURK</name>
<evidence type="ECO:0000313" key="2">
    <source>
        <dbReference type="Proteomes" id="UP000035963"/>
    </source>
</evidence>
<sequence length="195" mass="22183">MDVSADIARVHRLAWCPGESMEAAWWSHLDLGEWQDEYIREPSCRSALDAAIVRRRGFPVKPLPAELTDVQRRLMALERRLHRMIIALGLVALDAPAYLVLGEYRRALKPWLDDAAMNQLLVLHVRRRVACEEEIVASDFITRARSTGQAWLDNELADCPVWRALEIRLPPGPEKRVEVPAGDALSTLVKLSRFL</sequence>
<comment type="caution">
    <text evidence="1">The sequence shown here is derived from an EMBL/GenBank/DDBJ whole genome shotgun (WGS) entry which is preliminary data.</text>
</comment>
<dbReference type="Proteomes" id="UP000035963">
    <property type="component" value="Unassembled WGS sequence"/>
</dbReference>